<evidence type="ECO:0000313" key="2">
    <source>
        <dbReference type="Proteomes" id="UP000192223"/>
    </source>
</evidence>
<dbReference type="AlphaFoldDB" id="A0A7F5RF29"/>
<dbReference type="Proteomes" id="UP000192223">
    <property type="component" value="Unplaced"/>
</dbReference>
<dbReference type="RefSeq" id="XP_025834577.1">
    <property type="nucleotide sequence ID" value="XM_025978792.1"/>
</dbReference>
<dbReference type="InParanoid" id="A0A7F5RF29"/>
<sequence length="244" mass="28544">MATLGDIFKIKNNIASSKLKAVKALHWVAYGKEAEPRRTRKGLREFSGFKLDKNSEEYLERVSEVRERVEPADLISICHILDLNDEGGTETLVDRVCSFLNDLRVGGKETDEEENSEEEEEEEAEEEADEKETIDTFNENREKLREESKRQIQKVQDENTKRYNLRRKPKLYKKGDLVAIKRTQFGPRLKLYPKYLASYEIIKDKSNERYDVLKVGHHEGLMRTTTCAEYFKPWVENQSESESD</sequence>
<reference evidence="3" key="1">
    <citation type="submission" date="2025-08" db="UniProtKB">
        <authorList>
            <consortium name="RefSeq"/>
        </authorList>
    </citation>
    <scope>IDENTIFICATION</scope>
    <source>
        <tissue evidence="3">Entire body</tissue>
    </source>
</reference>
<protein>
    <submittedName>
        <fullName evidence="3">Uncharacterized protein LOC112905755</fullName>
    </submittedName>
</protein>
<evidence type="ECO:0000313" key="3">
    <source>
        <dbReference type="RefSeq" id="XP_025834577.1"/>
    </source>
</evidence>
<accession>A0A7F5RF29</accession>
<feature type="compositionally biased region" description="Acidic residues" evidence="1">
    <location>
        <begin position="110"/>
        <end position="130"/>
    </location>
</feature>
<keyword evidence="2" id="KW-1185">Reference proteome</keyword>
<organism evidence="2 3">
    <name type="scientific">Agrilus planipennis</name>
    <name type="common">Emerald ash borer</name>
    <name type="synonym">Agrilus marcopoli</name>
    <dbReference type="NCBI Taxonomy" id="224129"/>
    <lineage>
        <taxon>Eukaryota</taxon>
        <taxon>Metazoa</taxon>
        <taxon>Ecdysozoa</taxon>
        <taxon>Arthropoda</taxon>
        <taxon>Hexapoda</taxon>
        <taxon>Insecta</taxon>
        <taxon>Pterygota</taxon>
        <taxon>Neoptera</taxon>
        <taxon>Endopterygota</taxon>
        <taxon>Coleoptera</taxon>
        <taxon>Polyphaga</taxon>
        <taxon>Elateriformia</taxon>
        <taxon>Buprestoidea</taxon>
        <taxon>Buprestidae</taxon>
        <taxon>Agrilinae</taxon>
        <taxon>Agrilus</taxon>
    </lineage>
</organism>
<dbReference type="OrthoDB" id="6757859at2759"/>
<evidence type="ECO:0000256" key="1">
    <source>
        <dbReference type="SAM" id="MobiDB-lite"/>
    </source>
</evidence>
<proteinExistence type="predicted"/>
<dbReference type="KEGG" id="apln:112905755"/>
<feature type="region of interest" description="Disordered" evidence="1">
    <location>
        <begin position="107"/>
        <end position="134"/>
    </location>
</feature>
<dbReference type="GeneID" id="112905755"/>
<gene>
    <name evidence="3" type="primary">LOC112905755</name>
</gene>
<name>A0A7F5RF29_AGRPL</name>